<evidence type="ECO:0000313" key="4">
    <source>
        <dbReference type="Proteomes" id="UP001596037"/>
    </source>
</evidence>
<reference evidence="4" key="1">
    <citation type="journal article" date="2019" name="Int. J. Syst. Evol. Microbiol.">
        <title>The Global Catalogue of Microorganisms (GCM) 10K type strain sequencing project: providing services to taxonomists for standard genome sequencing and annotation.</title>
        <authorList>
            <consortium name="The Broad Institute Genomics Platform"/>
            <consortium name="The Broad Institute Genome Sequencing Center for Infectious Disease"/>
            <person name="Wu L."/>
            <person name="Ma J."/>
        </authorList>
    </citation>
    <scope>NUCLEOTIDE SEQUENCE [LARGE SCALE GENOMIC DNA]</scope>
    <source>
        <strain evidence="4">CCUG 57401</strain>
    </source>
</reference>
<gene>
    <name evidence="3" type="ORF">ACFPOE_07755</name>
</gene>
<feature type="domain" description="Solute-binding protein family 3/N-terminal" evidence="2">
    <location>
        <begin position="16"/>
        <end position="236"/>
    </location>
</feature>
<dbReference type="EMBL" id="JBHSMF010000006">
    <property type="protein sequence ID" value="MFC5497424.1"/>
    <property type="molecule type" value="Genomic_DNA"/>
</dbReference>
<comment type="caution">
    <text evidence="3">The sequence shown here is derived from an EMBL/GenBank/DDBJ whole genome shotgun (WGS) entry which is preliminary data.</text>
</comment>
<sequence>MTVTPSLVAQFAPTGVLRASLNLGNAVLAHSKTASEKPAGVTIDLSKELARELGVPVEFLQFQTAAKSVEALGNGAADVGFMAIDPLRADRIQFTAAYVQIEGAYLVPQDSPIKANEQVDRAGTTIVVGAGSAYALYLARAIQHATLLQVPTSEAVVAAMLEGGHPVAAGVRQQLEADARRIAGVRVLDGRFMVIHQAMAMPKDRGAQAHAYLADFVERMKRSGFVADALARHGIDGARVAEPA</sequence>
<dbReference type="Pfam" id="PF00497">
    <property type="entry name" value="SBP_bac_3"/>
    <property type="match status" value="1"/>
</dbReference>
<dbReference type="PANTHER" id="PTHR35936">
    <property type="entry name" value="MEMBRANE-BOUND LYTIC MUREIN TRANSGLYCOSYLASE F"/>
    <property type="match status" value="1"/>
</dbReference>
<keyword evidence="4" id="KW-1185">Reference proteome</keyword>
<dbReference type="InterPro" id="IPR001638">
    <property type="entry name" value="Solute-binding_3/MltF_N"/>
</dbReference>
<accession>A0ABW0NES4</accession>
<protein>
    <submittedName>
        <fullName evidence="3">ABC transporter substrate-binding protein</fullName>
    </submittedName>
</protein>
<evidence type="ECO:0000256" key="1">
    <source>
        <dbReference type="ARBA" id="ARBA00022729"/>
    </source>
</evidence>
<dbReference type="SUPFAM" id="SSF53850">
    <property type="entry name" value="Periplasmic binding protein-like II"/>
    <property type="match status" value="1"/>
</dbReference>
<dbReference type="SMART" id="SM00062">
    <property type="entry name" value="PBPb"/>
    <property type="match status" value="1"/>
</dbReference>
<dbReference type="PANTHER" id="PTHR35936:SF17">
    <property type="entry name" value="ARGININE-BINDING EXTRACELLULAR PROTEIN ARTP"/>
    <property type="match status" value="1"/>
</dbReference>
<evidence type="ECO:0000259" key="2">
    <source>
        <dbReference type="SMART" id="SM00062"/>
    </source>
</evidence>
<dbReference type="Gene3D" id="3.40.190.10">
    <property type="entry name" value="Periplasmic binding protein-like II"/>
    <property type="match status" value="2"/>
</dbReference>
<name>A0ABW0NES4_9BURK</name>
<keyword evidence="1" id="KW-0732">Signal</keyword>
<proteinExistence type="predicted"/>
<evidence type="ECO:0000313" key="3">
    <source>
        <dbReference type="EMBL" id="MFC5497424.1"/>
    </source>
</evidence>
<dbReference type="Proteomes" id="UP001596037">
    <property type="component" value="Unassembled WGS sequence"/>
</dbReference>
<dbReference type="CDD" id="cd13623">
    <property type="entry name" value="PBP2_AA_hypothetical"/>
    <property type="match status" value="1"/>
</dbReference>
<dbReference type="RefSeq" id="WP_376849488.1">
    <property type="nucleotide sequence ID" value="NZ_JBHSMF010000006.1"/>
</dbReference>
<organism evidence="3 4">
    <name type="scientific">Caenimonas terrae</name>
    <dbReference type="NCBI Taxonomy" id="696074"/>
    <lineage>
        <taxon>Bacteria</taxon>
        <taxon>Pseudomonadati</taxon>
        <taxon>Pseudomonadota</taxon>
        <taxon>Betaproteobacteria</taxon>
        <taxon>Burkholderiales</taxon>
        <taxon>Comamonadaceae</taxon>
        <taxon>Caenimonas</taxon>
    </lineage>
</organism>